<dbReference type="GO" id="GO:0005634">
    <property type="term" value="C:nucleus"/>
    <property type="evidence" value="ECO:0007669"/>
    <property type="project" value="TreeGrafter"/>
</dbReference>
<dbReference type="GO" id="GO:0017136">
    <property type="term" value="F:histone deacetylase activity, NAD-dependent"/>
    <property type="evidence" value="ECO:0007669"/>
    <property type="project" value="TreeGrafter"/>
</dbReference>
<name>A0A1Y2FJK2_9BASI</name>
<feature type="binding site" evidence="5">
    <location>
        <position position="217"/>
    </location>
    <ligand>
        <name>Zn(2+)</name>
        <dbReference type="ChEBI" id="CHEBI:29105"/>
    </ligand>
</feature>
<evidence type="ECO:0000259" key="7">
    <source>
        <dbReference type="PROSITE" id="PS50305"/>
    </source>
</evidence>
<evidence type="ECO:0000256" key="4">
    <source>
        <dbReference type="ARBA" id="ARBA00023027"/>
    </source>
</evidence>
<dbReference type="Proteomes" id="UP000193467">
    <property type="component" value="Unassembled WGS sequence"/>
</dbReference>
<gene>
    <name evidence="8" type="ORF">BCR35DRAFT_303182</name>
</gene>
<keyword evidence="3" id="KW-0808">Transferase</keyword>
<evidence type="ECO:0000313" key="9">
    <source>
        <dbReference type="Proteomes" id="UP000193467"/>
    </source>
</evidence>
<dbReference type="Pfam" id="PF02146">
    <property type="entry name" value="SIR2"/>
    <property type="match status" value="2"/>
</dbReference>
<feature type="binding site" evidence="5">
    <location>
        <position position="214"/>
    </location>
    <ligand>
        <name>Zn(2+)</name>
        <dbReference type="ChEBI" id="CHEBI:29105"/>
    </ligand>
</feature>
<comment type="caution">
    <text evidence="8">The sequence shown here is derived from an EMBL/GenBank/DDBJ whole genome shotgun (WGS) entry which is preliminary data.</text>
</comment>
<keyword evidence="9" id="KW-1185">Reference proteome</keyword>
<keyword evidence="5" id="KW-0862">Zinc</keyword>
<dbReference type="EMBL" id="MCGR01000018">
    <property type="protein sequence ID" value="ORY84120.1"/>
    <property type="molecule type" value="Genomic_DNA"/>
</dbReference>
<dbReference type="GO" id="GO:0070403">
    <property type="term" value="F:NAD+ binding"/>
    <property type="evidence" value="ECO:0007669"/>
    <property type="project" value="InterPro"/>
</dbReference>
<feature type="region of interest" description="Disordered" evidence="6">
    <location>
        <begin position="511"/>
        <end position="551"/>
    </location>
</feature>
<dbReference type="InterPro" id="IPR003000">
    <property type="entry name" value="Sirtuin"/>
</dbReference>
<feature type="region of interest" description="Disordered" evidence="6">
    <location>
        <begin position="60"/>
        <end position="96"/>
    </location>
</feature>
<sequence length="551" mass="60257">MLVRYDPTLPEFFETEEVAVALSHIAVMLHEAEGVVALLGAGVSTAAGVQDFRSKGEGMYATGASQSPKRASSSGSACTSSAPSTPSKRLSPQQSRALFSSSVYTSPTSRSAHWEFVARLRQQVGDIARRGKDVTATHALLKRLKKMGKLQRVYSQNIDGLEGVAGLKYVELPGLTPVKKGREDRKGKRKAIDADEEWEGDCVQLHGSCWRVRCSACSWVGKWRSKHGKAFAKGETLDCPACVELAADRARRSKRLTPLRSYLRPALLLYDEQSPASETIADIVYHDLSSAPTFLLVAGTSLKIPGFKTLVKQFAQEVKENGGIAVFVNREEVGQEWDEVFDYHVLANCDDFIKRLALDSKLSGLQLLESKMRRRSSSTSTEARVAASSSTPSGIPTSPHTIAPLPNSPPRIRRPSFSLSFPSPQRAAPSAYHSFTSTSSSSPPPYSDFFAPSSTPATAYSSLPPSSPATSFVVKEEGEGDVEWIADSQPQGELLGLGFGKSVGCGVIHSDGAEEEEKEAKKRRKLEKRERREKRRVRREARQRKRVATQV</sequence>
<protein>
    <submittedName>
        <fullName evidence="8">DHS-like NAD/FAD-binding domain-containing protein</fullName>
    </submittedName>
</protein>
<dbReference type="GO" id="GO:0046872">
    <property type="term" value="F:metal ion binding"/>
    <property type="evidence" value="ECO:0007669"/>
    <property type="project" value="UniProtKB-KW"/>
</dbReference>
<evidence type="ECO:0000256" key="3">
    <source>
        <dbReference type="ARBA" id="ARBA00022679"/>
    </source>
</evidence>
<comment type="similarity">
    <text evidence="2">Belongs to the sirtuin family. Class I subfamily.</text>
</comment>
<evidence type="ECO:0000256" key="1">
    <source>
        <dbReference type="ARBA" id="ARBA00004173"/>
    </source>
</evidence>
<feature type="active site" description="Proton acceptor" evidence="5">
    <location>
        <position position="206"/>
    </location>
</feature>
<reference evidence="8 9" key="1">
    <citation type="submission" date="2016-07" db="EMBL/GenBank/DDBJ databases">
        <title>Pervasive Adenine N6-methylation of Active Genes in Fungi.</title>
        <authorList>
            <consortium name="DOE Joint Genome Institute"/>
            <person name="Mondo S.J."/>
            <person name="Dannebaum R.O."/>
            <person name="Kuo R.C."/>
            <person name="Labutti K."/>
            <person name="Haridas S."/>
            <person name="Kuo A."/>
            <person name="Salamov A."/>
            <person name="Ahrendt S.R."/>
            <person name="Lipzen A."/>
            <person name="Sullivan W."/>
            <person name="Andreopoulos W.B."/>
            <person name="Clum A."/>
            <person name="Lindquist E."/>
            <person name="Daum C."/>
            <person name="Ramamoorthy G.K."/>
            <person name="Gryganskyi A."/>
            <person name="Culley D."/>
            <person name="Magnuson J.K."/>
            <person name="James T.Y."/>
            <person name="O'Malley M.A."/>
            <person name="Stajich J.E."/>
            <person name="Spatafora J.W."/>
            <person name="Visel A."/>
            <person name="Grigoriev I.V."/>
        </authorList>
    </citation>
    <scope>NUCLEOTIDE SEQUENCE [LARGE SCALE GENOMIC DNA]</scope>
    <source>
        <strain evidence="8 9">62-1032</strain>
    </source>
</reference>
<dbReference type="InterPro" id="IPR050134">
    <property type="entry name" value="NAD-dep_sirtuin_deacylases"/>
</dbReference>
<dbReference type="InterPro" id="IPR026590">
    <property type="entry name" value="Ssirtuin_cat_dom"/>
</dbReference>
<dbReference type="GO" id="GO:0005739">
    <property type="term" value="C:mitochondrion"/>
    <property type="evidence" value="ECO:0007669"/>
    <property type="project" value="UniProtKB-SubCell"/>
</dbReference>
<accession>A0A1Y2FJK2</accession>
<dbReference type="AlphaFoldDB" id="A0A1Y2FJK2"/>
<feature type="binding site" evidence="5">
    <location>
        <position position="242"/>
    </location>
    <ligand>
        <name>Zn(2+)</name>
        <dbReference type="ChEBI" id="CHEBI:29105"/>
    </ligand>
</feature>
<evidence type="ECO:0000256" key="5">
    <source>
        <dbReference type="PROSITE-ProRule" id="PRU00236"/>
    </source>
</evidence>
<dbReference type="Gene3D" id="3.40.50.1220">
    <property type="entry name" value="TPP-binding domain"/>
    <property type="match status" value="1"/>
</dbReference>
<organism evidence="8 9">
    <name type="scientific">Leucosporidium creatinivorum</name>
    <dbReference type="NCBI Taxonomy" id="106004"/>
    <lineage>
        <taxon>Eukaryota</taxon>
        <taxon>Fungi</taxon>
        <taxon>Dikarya</taxon>
        <taxon>Basidiomycota</taxon>
        <taxon>Pucciniomycotina</taxon>
        <taxon>Microbotryomycetes</taxon>
        <taxon>Leucosporidiales</taxon>
        <taxon>Leucosporidium</taxon>
    </lineage>
</organism>
<evidence type="ECO:0000256" key="6">
    <source>
        <dbReference type="SAM" id="MobiDB-lite"/>
    </source>
</evidence>
<dbReference type="InterPro" id="IPR029035">
    <property type="entry name" value="DHS-like_NAD/FAD-binding_dom"/>
</dbReference>
<dbReference type="InParanoid" id="A0A1Y2FJK2"/>
<feature type="compositionally biased region" description="Low complexity" evidence="6">
    <location>
        <begin position="415"/>
        <end position="444"/>
    </location>
</feature>
<keyword evidence="4" id="KW-0520">NAD</keyword>
<feature type="compositionally biased region" description="Low complexity" evidence="6">
    <location>
        <begin position="71"/>
        <end position="87"/>
    </location>
</feature>
<feature type="compositionally biased region" description="Basic residues" evidence="6">
    <location>
        <begin position="521"/>
        <end position="551"/>
    </location>
</feature>
<feature type="domain" description="Deacetylase sirtuin-type" evidence="7">
    <location>
        <begin position="15"/>
        <end position="371"/>
    </location>
</feature>
<feature type="binding site" evidence="5">
    <location>
        <position position="239"/>
    </location>
    <ligand>
        <name>Zn(2+)</name>
        <dbReference type="ChEBI" id="CHEBI:29105"/>
    </ligand>
</feature>
<keyword evidence="5" id="KW-0479">Metal-binding</keyword>
<dbReference type="SUPFAM" id="SSF52467">
    <property type="entry name" value="DHS-like NAD/FAD-binding domain"/>
    <property type="match status" value="1"/>
</dbReference>
<proteinExistence type="inferred from homology"/>
<dbReference type="PANTHER" id="PTHR11085:SF8">
    <property type="entry name" value="NAD-DEPENDENT HISTONE DEACETYLASE HST3"/>
    <property type="match status" value="1"/>
</dbReference>
<evidence type="ECO:0000256" key="2">
    <source>
        <dbReference type="ARBA" id="ARBA00006924"/>
    </source>
</evidence>
<dbReference type="PANTHER" id="PTHR11085">
    <property type="entry name" value="NAD-DEPENDENT PROTEIN DEACYLASE SIRTUIN-5, MITOCHONDRIAL-RELATED"/>
    <property type="match status" value="1"/>
</dbReference>
<feature type="compositionally biased region" description="Low complexity" evidence="6">
    <location>
        <begin position="377"/>
        <end position="405"/>
    </location>
</feature>
<evidence type="ECO:0000313" key="8">
    <source>
        <dbReference type="EMBL" id="ORY84120.1"/>
    </source>
</evidence>
<dbReference type="PROSITE" id="PS50305">
    <property type="entry name" value="SIRTUIN"/>
    <property type="match status" value="1"/>
</dbReference>
<feature type="region of interest" description="Disordered" evidence="6">
    <location>
        <begin position="371"/>
        <end position="444"/>
    </location>
</feature>
<dbReference type="STRING" id="106004.A0A1Y2FJK2"/>
<comment type="subcellular location">
    <subcellularLocation>
        <location evidence="1">Mitochondrion</location>
    </subcellularLocation>
</comment>
<dbReference type="OrthoDB" id="2919105at2759"/>